<dbReference type="SUPFAM" id="SSF58014">
    <property type="entry name" value="Coiled-coil domain of nucleotide exchange factor GrpE"/>
    <property type="match status" value="1"/>
</dbReference>
<dbReference type="EMBL" id="MFTT01000032">
    <property type="protein sequence ID" value="OGI69171.1"/>
    <property type="molecule type" value="Genomic_DNA"/>
</dbReference>
<name>A0A1F6VHN4_9BACT</name>
<dbReference type="SUPFAM" id="SSF51064">
    <property type="entry name" value="Head domain of nucleotide exchange factor GrpE"/>
    <property type="match status" value="1"/>
</dbReference>
<sequence>MSDENNKKEEAEIKDKLVSDETESDIDFEVEPDLESGDLAGAQDKLKKLKEKLRTCQKEKQEYLDGWQKERADFINYKKDEAARAARAASYAREGFLSDLLPVLDSYDLAFANKEAWEKVDKDWRKGVEYIHQQLLKILSDYGVTEIEVQEGSVFDPNLHQPVESVFIDDKSKDHTIAKVLNKGYRTQNTVLRPARVNVFALSSK</sequence>
<comment type="subcellular location">
    <subcellularLocation>
        <location evidence="3">Cytoplasm</location>
    </subcellularLocation>
</comment>
<dbReference type="GO" id="GO:0006457">
    <property type="term" value="P:protein folding"/>
    <property type="evidence" value="ECO:0007669"/>
    <property type="project" value="InterPro"/>
</dbReference>
<keyword evidence="3" id="KW-0346">Stress response</keyword>
<keyword evidence="3" id="KW-0963">Cytoplasm</keyword>
<evidence type="ECO:0000256" key="4">
    <source>
        <dbReference type="RuleBase" id="RU004478"/>
    </source>
</evidence>
<proteinExistence type="inferred from homology"/>
<dbReference type="Gene3D" id="3.90.20.20">
    <property type="match status" value="1"/>
</dbReference>
<dbReference type="PRINTS" id="PR00773">
    <property type="entry name" value="GRPEPROTEIN"/>
</dbReference>
<feature type="coiled-coil region" evidence="5">
    <location>
        <begin position="39"/>
        <end position="66"/>
    </location>
</feature>
<evidence type="ECO:0000313" key="7">
    <source>
        <dbReference type="EMBL" id="OGI69171.1"/>
    </source>
</evidence>
<comment type="caution">
    <text evidence="7">The sequence shown here is derived from an EMBL/GenBank/DDBJ whole genome shotgun (WGS) entry which is preliminary data.</text>
</comment>
<comment type="function">
    <text evidence="3">Participates actively in the response to hyperosmotic and heat shock by preventing the aggregation of stress-denatured proteins, in association with DnaK and GrpE. It is the nucleotide exchange factor for DnaK and may function as a thermosensor. Unfolded proteins bind initially to DnaJ; upon interaction with the DnaJ-bound protein, DnaK hydrolyzes its bound ATP, resulting in the formation of a stable complex. GrpE releases ADP from DnaK; ATP binding to DnaK triggers the release of the substrate protein, thus completing the reaction cycle. Several rounds of ATP-dependent interactions between DnaJ, DnaK and GrpE are required for fully efficient folding.</text>
</comment>
<evidence type="ECO:0000256" key="6">
    <source>
        <dbReference type="SAM" id="MobiDB-lite"/>
    </source>
</evidence>
<comment type="subunit">
    <text evidence="3">Homodimer.</text>
</comment>
<dbReference type="GO" id="GO:0000774">
    <property type="term" value="F:adenyl-nucleotide exchange factor activity"/>
    <property type="evidence" value="ECO:0007669"/>
    <property type="project" value="InterPro"/>
</dbReference>
<evidence type="ECO:0000256" key="5">
    <source>
        <dbReference type="SAM" id="Coils"/>
    </source>
</evidence>
<dbReference type="GO" id="GO:0051087">
    <property type="term" value="F:protein-folding chaperone binding"/>
    <property type="evidence" value="ECO:0007669"/>
    <property type="project" value="InterPro"/>
</dbReference>
<dbReference type="Gene3D" id="2.30.22.10">
    <property type="entry name" value="Head domain of nucleotide exchange factor GrpE"/>
    <property type="match status" value="1"/>
</dbReference>
<keyword evidence="2 3" id="KW-0143">Chaperone</keyword>
<dbReference type="CDD" id="cd00446">
    <property type="entry name" value="GrpE"/>
    <property type="match status" value="1"/>
</dbReference>
<keyword evidence="5" id="KW-0175">Coiled coil</keyword>
<dbReference type="AlphaFoldDB" id="A0A1F6VHN4"/>
<dbReference type="Proteomes" id="UP000178059">
    <property type="component" value="Unassembled WGS sequence"/>
</dbReference>
<protein>
    <recommendedName>
        <fullName evidence="3">Protein GrpE</fullName>
    </recommendedName>
    <alternativeName>
        <fullName evidence="3">HSP-70 cofactor</fullName>
    </alternativeName>
</protein>
<dbReference type="InterPro" id="IPR013805">
    <property type="entry name" value="GrpE_CC"/>
</dbReference>
<feature type="region of interest" description="Disordered" evidence="6">
    <location>
        <begin position="1"/>
        <end position="25"/>
    </location>
</feature>
<dbReference type="PANTHER" id="PTHR21237">
    <property type="entry name" value="GRPE PROTEIN"/>
    <property type="match status" value="1"/>
</dbReference>
<evidence type="ECO:0000256" key="3">
    <source>
        <dbReference type="HAMAP-Rule" id="MF_01151"/>
    </source>
</evidence>
<evidence type="ECO:0000256" key="1">
    <source>
        <dbReference type="ARBA" id="ARBA00009054"/>
    </source>
</evidence>
<gene>
    <name evidence="3" type="primary">grpE</name>
    <name evidence="7" type="ORF">A2824_01825</name>
</gene>
<dbReference type="InterPro" id="IPR009012">
    <property type="entry name" value="GrpE_head"/>
</dbReference>
<dbReference type="Pfam" id="PF01025">
    <property type="entry name" value="GrpE"/>
    <property type="match status" value="1"/>
</dbReference>
<dbReference type="InterPro" id="IPR000740">
    <property type="entry name" value="GrpE"/>
</dbReference>
<accession>A0A1F6VHN4</accession>
<organism evidence="7 8">
    <name type="scientific">Candidatus Nomurabacteria bacterium RIFCSPHIGHO2_01_FULL_42_16</name>
    <dbReference type="NCBI Taxonomy" id="1801743"/>
    <lineage>
        <taxon>Bacteria</taxon>
        <taxon>Candidatus Nomuraibacteriota</taxon>
    </lineage>
</organism>
<evidence type="ECO:0000313" key="8">
    <source>
        <dbReference type="Proteomes" id="UP000178059"/>
    </source>
</evidence>
<dbReference type="GO" id="GO:0051082">
    <property type="term" value="F:unfolded protein binding"/>
    <property type="evidence" value="ECO:0007669"/>
    <property type="project" value="TreeGrafter"/>
</dbReference>
<dbReference type="GO" id="GO:0005737">
    <property type="term" value="C:cytoplasm"/>
    <property type="evidence" value="ECO:0007669"/>
    <property type="project" value="UniProtKB-SubCell"/>
</dbReference>
<dbReference type="HAMAP" id="MF_01151">
    <property type="entry name" value="GrpE"/>
    <property type="match status" value="1"/>
</dbReference>
<dbReference type="GO" id="GO:0042803">
    <property type="term" value="F:protein homodimerization activity"/>
    <property type="evidence" value="ECO:0007669"/>
    <property type="project" value="InterPro"/>
</dbReference>
<dbReference type="STRING" id="1801743.A2824_01825"/>
<evidence type="ECO:0000256" key="2">
    <source>
        <dbReference type="ARBA" id="ARBA00023186"/>
    </source>
</evidence>
<reference evidence="7 8" key="1">
    <citation type="journal article" date="2016" name="Nat. Commun.">
        <title>Thousands of microbial genomes shed light on interconnected biogeochemical processes in an aquifer system.</title>
        <authorList>
            <person name="Anantharaman K."/>
            <person name="Brown C.T."/>
            <person name="Hug L.A."/>
            <person name="Sharon I."/>
            <person name="Castelle C.J."/>
            <person name="Probst A.J."/>
            <person name="Thomas B.C."/>
            <person name="Singh A."/>
            <person name="Wilkins M.J."/>
            <person name="Karaoz U."/>
            <person name="Brodie E.L."/>
            <person name="Williams K.H."/>
            <person name="Hubbard S.S."/>
            <person name="Banfield J.F."/>
        </authorList>
    </citation>
    <scope>NUCLEOTIDE SEQUENCE [LARGE SCALE GENOMIC DNA]</scope>
</reference>
<feature type="compositionally biased region" description="Basic and acidic residues" evidence="6">
    <location>
        <begin position="1"/>
        <end position="19"/>
    </location>
</feature>
<dbReference type="PANTHER" id="PTHR21237:SF23">
    <property type="entry name" value="GRPE PROTEIN HOMOLOG, MITOCHONDRIAL"/>
    <property type="match status" value="1"/>
</dbReference>
<comment type="similarity">
    <text evidence="1 3 4">Belongs to the GrpE family.</text>
</comment>